<accession>A0A5C5ZG11</accession>
<dbReference type="OrthoDB" id="5242885at2"/>
<reference evidence="2 3" key="1">
    <citation type="submission" date="2019-02" db="EMBL/GenBank/DDBJ databases">
        <title>Deep-cultivation of Planctomycetes and their phenomic and genomic characterization uncovers novel biology.</title>
        <authorList>
            <person name="Wiegand S."/>
            <person name="Jogler M."/>
            <person name="Boedeker C."/>
            <person name="Pinto D."/>
            <person name="Vollmers J."/>
            <person name="Rivas-Marin E."/>
            <person name="Kohn T."/>
            <person name="Peeters S.H."/>
            <person name="Heuer A."/>
            <person name="Rast P."/>
            <person name="Oberbeckmann S."/>
            <person name="Bunk B."/>
            <person name="Jeske O."/>
            <person name="Meyerdierks A."/>
            <person name="Storesund J.E."/>
            <person name="Kallscheuer N."/>
            <person name="Luecker S."/>
            <person name="Lage O.M."/>
            <person name="Pohl T."/>
            <person name="Merkel B.J."/>
            <person name="Hornburger P."/>
            <person name="Mueller R.-W."/>
            <person name="Bruemmer F."/>
            <person name="Labrenz M."/>
            <person name="Spormann A.M."/>
            <person name="Op Den Camp H."/>
            <person name="Overmann J."/>
            <person name="Amann R."/>
            <person name="Jetten M.S.M."/>
            <person name="Mascher T."/>
            <person name="Medema M.H."/>
            <person name="Devos D.P."/>
            <person name="Kaster A.-K."/>
            <person name="Ovreas L."/>
            <person name="Rohde M."/>
            <person name="Galperin M.Y."/>
            <person name="Jogler C."/>
        </authorList>
    </citation>
    <scope>NUCLEOTIDE SEQUENCE [LARGE SCALE GENOMIC DNA]</scope>
    <source>
        <strain evidence="2 3">Pla123a</strain>
    </source>
</reference>
<dbReference type="EMBL" id="SJPO01000001">
    <property type="protein sequence ID" value="TWT85987.1"/>
    <property type="molecule type" value="Genomic_DNA"/>
</dbReference>
<dbReference type="AlphaFoldDB" id="A0A5C5ZG11"/>
<dbReference type="Proteomes" id="UP000318478">
    <property type="component" value="Unassembled WGS sequence"/>
</dbReference>
<keyword evidence="1" id="KW-0732">Signal</keyword>
<organism evidence="2 3">
    <name type="scientific">Posidoniimonas polymericola</name>
    <dbReference type="NCBI Taxonomy" id="2528002"/>
    <lineage>
        <taxon>Bacteria</taxon>
        <taxon>Pseudomonadati</taxon>
        <taxon>Planctomycetota</taxon>
        <taxon>Planctomycetia</taxon>
        <taxon>Pirellulales</taxon>
        <taxon>Lacipirellulaceae</taxon>
        <taxon>Posidoniimonas</taxon>
    </lineage>
</organism>
<dbReference type="RefSeq" id="WP_146584201.1">
    <property type="nucleotide sequence ID" value="NZ_SJPO01000001.1"/>
</dbReference>
<sequence precursor="true">MIRTICSSLSSGALFALTAAVSQAAIIESEPNNTPATADAIAIGAVPYADAGVLTLNAGGVDVFSVDLSLGDVLVANATGLKGLPLGSNPDVVLGIFDSAETLVAFDDDAGLEYGASIGYVIPSTGLYYVAVSGYDGDLSYPTLGDSFATANMFDGGHPESGSYLLALSVTPSVPEPVATLLLIGGLVPALRRVR</sequence>
<feature type="signal peptide" evidence="1">
    <location>
        <begin position="1"/>
        <end position="24"/>
    </location>
</feature>
<feature type="chain" id="PRO_5022728496" description="Peptidase C-terminal archaeal/bacterial domain-containing protein" evidence="1">
    <location>
        <begin position="25"/>
        <end position="195"/>
    </location>
</feature>
<evidence type="ECO:0008006" key="4">
    <source>
        <dbReference type="Google" id="ProtNLM"/>
    </source>
</evidence>
<keyword evidence="3" id="KW-1185">Reference proteome</keyword>
<protein>
    <recommendedName>
        <fullName evidence="4">Peptidase C-terminal archaeal/bacterial domain-containing protein</fullName>
    </recommendedName>
</protein>
<name>A0A5C5ZG11_9BACT</name>
<evidence type="ECO:0000313" key="2">
    <source>
        <dbReference type="EMBL" id="TWT85987.1"/>
    </source>
</evidence>
<evidence type="ECO:0000313" key="3">
    <source>
        <dbReference type="Proteomes" id="UP000318478"/>
    </source>
</evidence>
<comment type="caution">
    <text evidence="2">The sequence shown here is derived from an EMBL/GenBank/DDBJ whole genome shotgun (WGS) entry which is preliminary data.</text>
</comment>
<dbReference type="Gene3D" id="2.60.120.380">
    <property type="match status" value="1"/>
</dbReference>
<evidence type="ECO:0000256" key="1">
    <source>
        <dbReference type="SAM" id="SignalP"/>
    </source>
</evidence>
<proteinExistence type="predicted"/>
<gene>
    <name evidence="2" type="ORF">Pla123a_07950</name>
</gene>